<evidence type="ECO:0000313" key="3">
    <source>
        <dbReference type="Proteomes" id="UP000187209"/>
    </source>
</evidence>
<feature type="region of interest" description="Disordered" evidence="1">
    <location>
        <begin position="1"/>
        <end position="41"/>
    </location>
</feature>
<reference evidence="2 3" key="1">
    <citation type="submission" date="2016-11" db="EMBL/GenBank/DDBJ databases">
        <title>The macronuclear genome of Stentor coeruleus: a giant cell with tiny introns.</title>
        <authorList>
            <person name="Slabodnick M."/>
            <person name="Ruby J.G."/>
            <person name="Reiff S.B."/>
            <person name="Swart E.C."/>
            <person name="Gosai S."/>
            <person name="Prabakaran S."/>
            <person name="Witkowska E."/>
            <person name="Larue G.E."/>
            <person name="Fisher S."/>
            <person name="Freeman R.M."/>
            <person name="Gunawardena J."/>
            <person name="Chu W."/>
            <person name="Stover N.A."/>
            <person name="Gregory B.D."/>
            <person name="Nowacki M."/>
            <person name="Derisi J."/>
            <person name="Roy S.W."/>
            <person name="Marshall W.F."/>
            <person name="Sood P."/>
        </authorList>
    </citation>
    <scope>NUCLEOTIDE SEQUENCE [LARGE SCALE GENOMIC DNA]</scope>
    <source>
        <strain evidence="2">WM001</strain>
    </source>
</reference>
<protein>
    <submittedName>
        <fullName evidence="2">Uncharacterized protein</fullName>
    </submittedName>
</protein>
<keyword evidence="3" id="KW-1185">Reference proteome</keyword>
<proteinExistence type="predicted"/>
<feature type="compositionally biased region" description="Polar residues" evidence="1">
    <location>
        <begin position="1"/>
        <end position="13"/>
    </location>
</feature>
<dbReference type="EMBL" id="MPUH01000143">
    <property type="protein sequence ID" value="OMJ88723.1"/>
    <property type="molecule type" value="Genomic_DNA"/>
</dbReference>
<dbReference type="Proteomes" id="UP000187209">
    <property type="component" value="Unassembled WGS sequence"/>
</dbReference>
<accession>A0A1R2CI97</accession>
<evidence type="ECO:0000313" key="2">
    <source>
        <dbReference type="EMBL" id="OMJ88723.1"/>
    </source>
</evidence>
<gene>
    <name evidence="2" type="ORF">SteCoe_9265</name>
</gene>
<organism evidence="2 3">
    <name type="scientific">Stentor coeruleus</name>
    <dbReference type="NCBI Taxonomy" id="5963"/>
    <lineage>
        <taxon>Eukaryota</taxon>
        <taxon>Sar</taxon>
        <taxon>Alveolata</taxon>
        <taxon>Ciliophora</taxon>
        <taxon>Postciliodesmatophora</taxon>
        <taxon>Heterotrichea</taxon>
        <taxon>Heterotrichida</taxon>
        <taxon>Stentoridae</taxon>
        <taxon>Stentor</taxon>
    </lineage>
</organism>
<sequence length="208" mass="24153">MSSSIGTNETSKTPTRDSCESIRTPIRKHSFRPLPTGNNYTIKHHNLPTKPRYLTPSSPPHINQPIHTSQTPRIEDSFYKPPTFLQLLQSTNNIHLQPKHSNFELIGKNIVRTIKSIPNLSTNYKNDPDVRVIKKEIEYENSEKKNKVEEKQQIKKSFSYNTIPKQKVFAIKVKKQQMISAKEKFEEPCRKINDMSSFSLKGWDMDKD</sequence>
<evidence type="ECO:0000256" key="1">
    <source>
        <dbReference type="SAM" id="MobiDB-lite"/>
    </source>
</evidence>
<comment type="caution">
    <text evidence="2">The sequence shown here is derived from an EMBL/GenBank/DDBJ whole genome shotgun (WGS) entry which is preliminary data.</text>
</comment>
<name>A0A1R2CI97_9CILI</name>
<dbReference type="AlphaFoldDB" id="A0A1R2CI97"/>